<evidence type="ECO:0000313" key="1">
    <source>
        <dbReference type="EMBL" id="SFH04738.1"/>
    </source>
</evidence>
<evidence type="ECO:0000313" key="2">
    <source>
        <dbReference type="Proteomes" id="UP000181942"/>
    </source>
</evidence>
<dbReference type="AlphaFoldDB" id="A0A1I2WTN8"/>
<organism evidence="1 2">
    <name type="scientific">Streptomyces mirabilis</name>
    <dbReference type="NCBI Taxonomy" id="68239"/>
    <lineage>
        <taxon>Bacteria</taxon>
        <taxon>Bacillati</taxon>
        <taxon>Actinomycetota</taxon>
        <taxon>Actinomycetes</taxon>
        <taxon>Kitasatosporales</taxon>
        <taxon>Streptomycetaceae</taxon>
        <taxon>Streptomyces</taxon>
    </lineage>
</organism>
<reference evidence="1 2" key="1">
    <citation type="submission" date="2016-10" db="EMBL/GenBank/DDBJ databases">
        <authorList>
            <person name="de Groot N.N."/>
        </authorList>
    </citation>
    <scope>NUCLEOTIDE SEQUENCE [LARGE SCALE GENOMIC DNA]</scope>
    <source>
        <strain evidence="1 2">OK461</strain>
    </source>
</reference>
<dbReference type="OrthoDB" id="3478947at2"/>
<proteinExistence type="predicted"/>
<gene>
    <name evidence="1" type="ORF">SAMN02787118_1408</name>
</gene>
<dbReference type="RefSeq" id="WP_075033426.1">
    <property type="nucleotide sequence ID" value="NZ_FONR01000040.1"/>
</dbReference>
<protein>
    <submittedName>
        <fullName evidence="1">Uncharacterized protein</fullName>
    </submittedName>
</protein>
<dbReference type="EMBL" id="FONR01000040">
    <property type="protein sequence ID" value="SFH04738.1"/>
    <property type="molecule type" value="Genomic_DNA"/>
</dbReference>
<sequence length="164" mass="18017">MPIQPRSAGSAEEQLSIIDALIALPFREQDGRLETRDGWGGPGHHIAVLRRSQDFWNARDPQTFTAAEEDLEADLSALVTVLAGRWGSPSVVDLWPYLGLDHPDYPNVEEPPEPLNSLCNLAGSMQMWQVPSTGRWLGLTIGQADREFPFELLAAIGETATLAK</sequence>
<name>A0A1I2WTN8_9ACTN</name>
<dbReference type="Proteomes" id="UP000181942">
    <property type="component" value="Unassembled WGS sequence"/>
</dbReference>
<accession>A0A1I2WTN8</accession>